<evidence type="ECO:0000256" key="10">
    <source>
        <dbReference type="ARBA" id="ARBA00025699"/>
    </source>
</evidence>
<dbReference type="InterPro" id="IPR015947">
    <property type="entry name" value="PUA-like_sf"/>
</dbReference>
<dbReference type="GO" id="GO:0070475">
    <property type="term" value="P:rRNA base methylation"/>
    <property type="evidence" value="ECO:0007669"/>
    <property type="project" value="TreeGrafter"/>
</dbReference>
<dbReference type="PANTHER" id="PTHR30027:SF3">
    <property type="entry name" value="16S RRNA (URACIL(1498)-N(3))-METHYLTRANSFERASE"/>
    <property type="match status" value="1"/>
</dbReference>
<keyword evidence="5 12" id="KW-0963">Cytoplasm</keyword>
<dbReference type="SUPFAM" id="SSF88697">
    <property type="entry name" value="PUA domain-like"/>
    <property type="match status" value="1"/>
</dbReference>
<feature type="domain" description="Ribosomal RNA small subunit methyltransferase E PUA-like" evidence="14">
    <location>
        <begin position="20"/>
        <end position="65"/>
    </location>
</feature>
<dbReference type="RefSeq" id="WP_126111897.1">
    <property type="nucleotide sequence ID" value="NZ_CP034465.1"/>
</dbReference>
<evidence type="ECO:0000256" key="4">
    <source>
        <dbReference type="ARBA" id="ARBA00013673"/>
    </source>
</evidence>
<dbReference type="InterPro" id="IPR029026">
    <property type="entry name" value="tRNA_m1G_MTases_N"/>
</dbReference>
<keyword evidence="8 12" id="KW-0808">Transferase</keyword>
<organism evidence="15 16">
    <name type="scientific">Jeotgalibaca ciconiae</name>
    <dbReference type="NCBI Taxonomy" id="2496265"/>
    <lineage>
        <taxon>Bacteria</taxon>
        <taxon>Bacillati</taxon>
        <taxon>Bacillota</taxon>
        <taxon>Bacilli</taxon>
        <taxon>Lactobacillales</taxon>
        <taxon>Carnobacteriaceae</taxon>
        <taxon>Jeotgalibaca</taxon>
    </lineage>
</organism>
<accession>A0A3Q9BM82</accession>
<dbReference type="EC" id="2.1.1.193" evidence="3 12"/>
<sequence length="256" mass="29086">MQRYMISKGLNEFSTASLFLSGDHYHHMKNVMRFKPGTKVYVTDPNSYSCIGEIIEYTSEKQVILKWVADEGKNNELPIDVTIACGLPKGDKLDLIIQKSTELGVNTIIPFSSDYSIVKWDESKKKKKQQRFQKITQEAAEQAHRQAVPKIEILKTMDELLTFSNDYQFKLVAYEEDAKAGEQGAFAKTLQQMKRGERLLIIFGPEGGLSPAEIDKFREKDFLTCGLGPRILRTETAPLYALSAISYQFELLNRGD</sequence>
<keyword evidence="7 12" id="KW-0489">Methyltransferase</keyword>
<evidence type="ECO:0000256" key="9">
    <source>
        <dbReference type="ARBA" id="ARBA00022691"/>
    </source>
</evidence>
<proteinExistence type="inferred from homology"/>
<evidence type="ECO:0000256" key="6">
    <source>
        <dbReference type="ARBA" id="ARBA00022552"/>
    </source>
</evidence>
<dbReference type="GO" id="GO:0070042">
    <property type="term" value="F:rRNA (uridine-N3-)-methyltransferase activity"/>
    <property type="evidence" value="ECO:0007669"/>
    <property type="project" value="TreeGrafter"/>
</dbReference>
<name>A0A3Q9BM82_9LACT</name>
<evidence type="ECO:0000259" key="14">
    <source>
        <dbReference type="Pfam" id="PF20260"/>
    </source>
</evidence>
<gene>
    <name evidence="15" type="ORF">EJN90_12860</name>
</gene>
<evidence type="ECO:0000256" key="5">
    <source>
        <dbReference type="ARBA" id="ARBA00022490"/>
    </source>
</evidence>
<dbReference type="InterPro" id="IPR006700">
    <property type="entry name" value="RsmE"/>
</dbReference>
<dbReference type="KEGG" id="jeh:EJN90_12860"/>
<keyword evidence="9 12" id="KW-0949">S-adenosyl-L-methionine</keyword>
<dbReference type="NCBIfam" id="NF008691">
    <property type="entry name" value="PRK11713.1-4"/>
    <property type="match status" value="1"/>
</dbReference>
<feature type="domain" description="Ribosomal RNA small subunit methyltransferase E methyltransferase" evidence="13">
    <location>
        <begin position="76"/>
        <end position="246"/>
    </location>
</feature>
<dbReference type="SUPFAM" id="SSF75217">
    <property type="entry name" value="alpha/beta knot"/>
    <property type="match status" value="1"/>
</dbReference>
<dbReference type="Pfam" id="PF04452">
    <property type="entry name" value="Methyltrans_RNA"/>
    <property type="match status" value="1"/>
</dbReference>
<evidence type="ECO:0000313" key="15">
    <source>
        <dbReference type="EMBL" id="AZP05467.1"/>
    </source>
</evidence>
<dbReference type="PIRSF" id="PIRSF015601">
    <property type="entry name" value="MTase_slr0722"/>
    <property type="match status" value="1"/>
</dbReference>
<evidence type="ECO:0000259" key="13">
    <source>
        <dbReference type="Pfam" id="PF04452"/>
    </source>
</evidence>
<comment type="subcellular location">
    <subcellularLocation>
        <location evidence="1 12">Cytoplasm</location>
    </subcellularLocation>
</comment>
<dbReference type="Proteomes" id="UP000273326">
    <property type="component" value="Chromosome"/>
</dbReference>
<dbReference type="NCBIfam" id="TIGR00046">
    <property type="entry name" value="RsmE family RNA methyltransferase"/>
    <property type="match status" value="1"/>
</dbReference>
<keyword evidence="6 12" id="KW-0698">rRNA processing</keyword>
<dbReference type="CDD" id="cd18084">
    <property type="entry name" value="RsmE-like"/>
    <property type="match status" value="1"/>
</dbReference>
<dbReference type="Pfam" id="PF20260">
    <property type="entry name" value="PUA_4"/>
    <property type="match status" value="1"/>
</dbReference>
<evidence type="ECO:0000313" key="16">
    <source>
        <dbReference type="Proteomes" id="UP000273326"/>
    </source>
</evidence>
<dbReference type="AlphaFoldDB" id="A0A3Q9BM82"/>
<evidence type="ECO:0000256" key="2">
    <source>
        <dbReference type="ARBA" id="ARBA00005528"/>
    </source>
</evidence>
<dbReference type="InterPro" id="IPR046886">
    <property type="entry name" value="RsmE_MTase_dom"/>
</dbReference>
<evidence type="ECO:0000256" key="3">
    <source>
        <dbReference type="ARBA" id="ARBA00012328"/>
    </source>
</evidence>
<evidence type="ECO:0000256" key="8">
    <source>
        <dbReference type="ARBA" id="ARBA00022679"/>
    </source>
</evidence>
<dbReference type="GO" id="GO:0005737">
    <property type="term" value="C:cytoplasm"/>
    <property type="evidence" value="ECO:0007669"/>
    <property type="project" value="UniProtKB-SubCell"/>
</dbReference>
<dbReference type="Gene3D" id="3.40.1280.10">
    <property type="match status" value="1"/>
</dbReference>
<evidence type="ECO:0000256" key="1">
    <source>
        <dbReference type="ARBA" id="ARBA00004496"/>
    </source>
</evidence>
<dbReference type="EMBL" id="CP034465">
    <property type="protein sequence ID" value="AZP05467.1"/>
    <property type="molecule type" value="Genomic_DNA"/>
</dbReference>
<comment type="similarity">
    <text evidence="2 12">Belongs to the RNA methyltransferase RsmE family.</text>
</comment>
<dbReference type="InterPro" id="IPR046887">
    <property type="entry name" value="RsmE_PUA-like"/>
</dbReference>
<dbReference type="InterPro" id="IPR029028">
    <property type="entry name" value="Alpha/beta_knot_MTases"/>
</dbReference>
<evidence type="ECO:0000256" key="11">
    <source>
        <dbReference type="ARBA" id="ARBA00047944"/>
    </source>
</evidence>
<evidence type="ECO:0000256" key="7">
    <source>
        <dbReference type="ARBA" id="ARBA00022603"/>
    </source>
</evidence>
<comment type="catalytic activity">
    <reaction evidence="11 12">
        <text>uridine(1498) in 16S rRNA + S-adenosyl-L-methionine = N(3)-methyluridine(1498) in 16S rRNA + S-adenosyl-L-homocysteine + H(+)</text>
        <dbReference type="Rhea" id="RHEA:42920"/>
        <dbReference type="Rhea" id="RHEA-COMP:10283"/>
        <dbReference type="Rhea" id="RHEA-COMP:10284"/>
        <dbReference type="ChEBI" id="CHEBI:15378"/>
        <dbReference type="ChEBI" id="CHEBI:57856"/>
        <dbReference type="ChEBI" id="CHEBI:59789"/>
        <dbReference type="ChEBI" id="CHEBI:65315"/>
        <dbReference type="ChEBI" id="CHEBI:74502"/>
        <dbReference type="EC" id="2.1.1.193"/>
    </reaction>
</comment>
<comment type="function">
    <text evidence="10 12">Specifically methylates the N3 position of the uracil ring of uridine 1498 (m3U1498) in 16S rRNA. Acts on the fully assembled 30S ribosomal subunit.</text>
</comment>
<protein>
    <recommendedName>
        <fullName evidence="4 12">Ribosomal RNA small subunit methyltransferase E</fullName>
        <ecNumber evidence="3 12">2.1.1.193</ecNumber>
    </recommendedName>
</protein>
<evidence type="ECO:0000256" key="12">
    <source>
        <dbReference type="PIRNR" id="PIRNR015601"/>
    </source>
</evidence>
<dbReference type="PANTHER" id="PTHR30027">
    <property type="entry name" value="RIBOSOMAL RNA SMALL SUBUNIT METHYLTRANSFERASE E"/>
    <property type="match status" value="1"/>
</dbReference>
<dbReference type="OrthoDB" id="9815641at2"/>
<reference evidence="16" key="1">
    <citation type="submission" date="2018-12" db="EMBL/GenBank/DDBJ databases">
        <title>Complete genome sequencing of Jeotgalibaca sp. H21T32.</title>
        <authorList>
            <person name="Bae J.-W."/>
            <person name="Lee S.-Y."/>
        </authorList>
    </citation>
    <scope>NUCLEOTIDE SEQUENCE [LARGE SCALE GENOMIC DNA]</scope>
    <source>
        <strain evidence="16">H21T32</strain>
    </source>
</reference>
<keyword evidence="16" id="KW-1185">Reference proteome</keyword>